<feature type="transmembrane region" description="Helical" evidence="1">
    <location>
        <begin position="77"/>
        <end position="97"/>
    </location>
</feature>
<name>A0A0W7VJJ7_9HYPO</name>
<accession>A0A0W7VJJ7</accession>
<reference evidence="3" key="3">
    <citation type="submission" date="2017-08" db="EMBL/GenBank/DDBJ databases">
        <title>Trichoderma gamsii strain T6085, whole genome shotgun sequencing project.</title>
        <authorList>
            <person name="Baroncelli R."/>
        </authorList>
    </citation>
    <scope>NUCLEOTIDE SEQUENCE</scope>
    <source>
        <strain evidence="3">T6085</strain>
    </source>
</reference>
<keyword evidence="1" id="KW-0812">Transmembrane</keyword>
<evidence type="ECO:0000313" key="2">
    <source>
        <dbReference type="EMBL" id="PNP39334.1"/>
    </source>
</evidence>
<feature type="transmembrane region" description="Helical" evidence="1">
    <location>
        <begin position="49"/>
        <end position="71"/>
    </location>
</feature>
<dbReference type="RefSeq" id="XP_018659627.1">
    <property type="nucleotide sequence ID" value="XM_018807119.1"/>
</dbReference>
<proteinExistence type="predicted"/>
<dbReference type="EMBL" id="JPDN02000005">
    <property type="protein sequence ID" value="PON29186.1"/>
    <property type="molecule type" value="Genomic_DNA"/>
</dbReference>
<evidence type="ECO:0000313" key="4">
    <source>
        <dbReference type="Proteomes" id="UP000054821"/>
    </source>
</evidence>
<dbReference type="PANTHER" id="PTHR42083">
    <property type="entry name" value="MARVEL DOMAIN-CONTAINING PROTEIN"/>
    <property type="match status" value="1"/>
</dbReference>
<reference evidence="3 4" key="1">
    <citation type="journal article" date="2016" name="Genome Announc.">
        <title>Draft Whole-Genome Sequence of Trichoderma gamsii T6085, a Promising Biocontrol Agent of Fusarium Head Blight on Wheat.</title>
        <authorList>
            <person name="Baroncelli R."/>
            <person name="Zapparata A."/>
            <person name="Piaggeschi G."/>
            <person name="Sarrocco S."/>
            <person name="Vannacci G."/>
        </authorList>
    </citation>
    <scope>NUCLEOTIDE SEQUENCE [LARGE SCALE GENOMIC DNA]</scope>
    <source>
        <strain evidence="3 4">T6085</strain>
    </source>
</reference>
<sequence length="156" mass="17480">MTRSSLSVSYFAFTALHLVCFALALTVCGLYGTDLQRAKHFDEYTNSKWVYAVVVGALSAATCALYFIPFIIEAGTIFVAAWDAILFVLWITLFGVFGKLYIDENAHGDGNIERMKHAVWVDLTSALLWLAATVATLAYWWKHRQTRTVFTGRAKV</sequence>
<reference evidence="2 5" key="2">
    <citation type="submission" date="2017-02" db="EMBL/GenBank/DDBJ databases">
        <title>Genomes of Trichoderma spp. with biocontrol activity.</title>
        <authorList>
            <person name="Gardiner D."/>
            <person name="Kazan K."/>
            <person name="Vos C."/>
            <person name="Harvey P."/>
        </authorList>
    </citation>
    <scope>NUCLEOTIDE SEQUENCE [LARGE SCALE GENOMIC DNA]</scope>
    <source>
        <strain evidence="2 5">A5MH</strain>
    </source>
</reference>
<dbReference type="EMBL" id="MTYH01000083">
    <property type="protein sequence ID" value="PNP39334.1"/>
    <property type="molecule type" value="Genomic_DNA"/>
</dbReference>
<gene>
    <name evidence="3" type="ORF">TGAM01_v202294</name>
    <name evidence="2" type="ORF">TGAMA5MH_08752</name>
</gene>
<keyword evidence="1" id="KW-0472">Membrane</keyword>
<evidence type="ECO:0008006" key="6">
    <source>
        <dbReference type="Google" id="ProtNLM"/>
    </source>
</evidence>
<dbReference type="Proteomes" id="UP000236546">
    <property type="component" value="Unassembled WGS sequence"/>
</dbReference>
<comment type="caution">
    <text evidence="2">The sequence shown here is derived from an EMBL/GenBank/DDBJ whole genome shotgun (WGS) entry which is preliminary data.</text>
</comment>
<dbReference type="PANTHER" id="PTHR42083:SF1">
    <property type="entry name" value="MARVEL DOMAIN-CONTAINING PROTEIN"/>
    <property type="match status" value="1"/>
</dbReference>
<dbReference type="Proteomes" id="UP000054821">
    <property type="component" value="Unassembled WGS sequence"/>
</dbReference>
<keyword evidence="1" id="KW-1133">Transmembrane helix</keyword>
<dbReference type="GeneID" id="29987202"/>
<dbReference type="OrthoDB" id="5363290at2759"/>
<evidence type="ECO:0000313" key="3">
    <source>
        <dbReference type="EMBL" id="PON29186.1"/>
    </source>
</evidence>
<keyword evidence="4" id="KW-1185">Reference proteome</keyword>
<evidence type="ECO:0000256" key="1">
    <source>
        <dbReference type="SAM" id="Phobius"/>
    </source>
</evidence>
<feature type="transmembrane region" description="Helical" evidence="1">
    <location>
        <begin position="118"/>
        <end position="141"/>
    </location>
</feature>
<organism evidence="2 5">
    <name type="scientific">Trichoderma gamsii</name>
    <dbReference type="NCBI Taxonomy" id="398673"/>
    <lineage>
        <taxon>Eukaryota</taxon>
        <taxon>Fungi</taxon>
        <taxon>Dikarya</taxon>
        <taxon>Ascomycota</taxon>
        <taxon>Pezizomycotina</taxon>
        <taxon>Sordariomycetes</taxon>
        <taxon>Hypocreomycetidae</taxon>
        <taxon>Hypocreales</taxon>
        <taxon>Hypocreaceae</taxon>
        <taxon>Trichoderma</taxon>
    </lineage>
</organism>
<evidence type="ECO:0000313" key="5">
    <source>
        <dbReference type="Proteomes" id="UP000236546"/>
    </source>
</evidence>
<feature type="transmembrane region" description="Helical" evidence="1">
    <location>
        <begin position="6"/>
        <end position="28"/>
    </location>
</feature>
<protein>
    <recommendedName>
        <fullName evidence="6">MARVEL domain-containing protein</fullName>
    </recommendedName>
</protein>
<dbReference type="AlphaFoldDB" id="A0A0W7VJJ7"/>